<organism evidence="2 3">
    <name type="scientific">Colletotrichum fioriniae PJ7</name>
    <dbReference type="NCBI Taxonomy" id="1445577"/>
    <lineage>
        <taxon>Eukaryota</taxon>
        <taxon>Fungi</taxon>
        <taxon>Dikarya</taxon>
        <taxon>Ascomycota</taxon>
        <taxon>Pezizomycotina</taxon>
        <taxon>Sordariomycetes</taxon>
        <taxon>Hypocreomycetidae</taxon>
        <taxon>Glomerellales</taxon>
        <taxon>Glomerellaceae</taxon>
        <taxon>Colletotrichum</taxon>
        <taxon>Colletotrichum acutatum species complex</taxon>
    </lineage>
</organism>
<dbReference type="EMBL" id="JARH01000671">
    <property type="protein sequence ID" value="EXF78036.1"/>
    <property type="molecule type" value="Genomic_DNA"/>
</dbReference>
<gene>
    <name evidence="2" type="ORF">CFIO01_04382</name>
</gene>
<feature type="region of interest" description="Disordered" evidence="1">
    <location>
        <begin position="115"/>
        <end position="139"/>
    </location>
</feature>
<name>A0A010RCP2_9PEZI</name>
<feature type="region of interest" description="Disordered" evidence="1">
    <location>
        <begin position="289"/>
        <end position="314"/>
    </location>
</feature>
<evidence type="ECO:0000256" key="1">
    <source>
        <dbReference type="SAM" id="MobiDB-lite"/>
    </source>
</evidence>
<dbReference type="Proteomes" id="UP000020467">
    <property type="component" value="Unassembled WGS sequence"/>
</dbReference>
<dbReference type="AlphaFoldDB" id="A0A010RCP2"/>
<protein>
    <submittedName>
        <fullName evidence="2">Uncharacterized protein</fullName>
    </submittedName>
</protein>
<sequence>MDGVNGLAPAWPKLNEMRRGGRRDRWLASSRPAPRERKWIRNDIKVLLWTDQEEGNCVHNDLSTDCAFFFSVTDLSTASVVCSSISWTSFDALPVQHIAIESQIGPLSCREAAGRAARPIRPDGRRPLSGRTNGSAGLFTRPVQDSSHGAFGWRDGAFGPGCNPCLQITTQLNRAAVLRTNSFVEDRSRTGPLGRTDLRIFLSANGLARHRQCKQMPLRWEVPQDRWRTGEDDGKTGAWIAMFWDGAKTDSRLTIPAARLRAASPPNMLRERQSTSRAYQTFGSIWKENRDISSDTSDGPERASVGLEEKPDRS</sequence>
<evidence type="ECO:0000313" key="2">
    <source>
        <dbReference type="EMBL" id="EXF78036.1"/>
    </source>
</evidence>
<comment type="caution">
    <text evidence="2">The sequence shown here is derived from an EMBL/GenBank/DDBJ whole genome shotgun (WGS) entry which is preliminary data.</text>
</comment>
<keyword evidence="3" id="KW-1185">Reference proteome</keyword>
<accession>A0A010RCP2</accession>
<evidence type="ECO:0000313" key="3">
    <source>
        <dbReference type="Proteomes" id="UP000020467"/>
    </source>
</evidence>
<reference evidence="2 3" key="1">
    <citation type="submission" date="2014-02" db="EMBL/GenBank/DDBJ databases">
        <title>The genome sequence of Colletotrichum fioriniae PJ7.</title>
        <authorList>
            <person name="Baroncelli R."/>
            <person name="Thon M.R."/>
        </authorList>
    </citation>
    <scope>NUCLEOTIDE SEQUENCE [LARGE SCALE GENOMIC DNA]</scope>
    <source>
        <strain evidence="2 3">PJ7</strain>
    </source>
</reference>
<dbReference type="HOGENOM" id="CLU_885686_0_0_1"/>
<proteinExistence type="predicted"/>
<dbReference type="KEGG" id="cfj:CFIO01_04382"/>